<protein>
    <recommendedName>
        <fullName evidence="3">Nuclease-related domain-containing protein</fullName>
    </recommendedName>
</protein>
<comment type="caution">
    <text evidence="1">The sequence shown here is derived from an EMBL/GenBank/DDBJ whole genome shotgun (WGS) entry which is preliminary data.</text>
</comment>
<gene>
    <name evidence="1" type="ORF">HNR44_000056</name>
</gene>
<evidence type="ECO:0000313" key="2">
    <source>
        <dbReference type="Proteomes" id="UP000568839"/>
    </source>
</evidence>
<evidence type="ECO:0008006" key="3">
    <source>
        <dbReference type="Google" id="ProtNLM"/>
    </source>
</evidence>
<dbReference type="RefSeq" id="WP_184402144.1">
    <property type="nucleotide sequence ID" value="NZ_JACHHJ010000001.1"/>
</dbReference>
<keyword evidence="2" id="KW-1185">Reference proteome</keyword>
<name>A0A841PGT5_9BACL</name>
<reference evidence="1 2" key="1">
    <citation type="submission" date="2020-08" db="EMBL/GenBank/DDBJ databases">
        <title>Genomic Encyclopedia of Type Strains, Phase IV (KMG-IV): sequencing the most valuable type-strain genomes for metagenomic binning, comparative biology and taxonomic classification.</title>
        <authorList>
            <person name="Goeker M."/>
        </authorList>
    </citation>
    <scope>NUCLEOTIDE SEQUENCE [LARGE SCALE GENOMIC DNA]</scope>
    <source>
        <strain evidence="1 2">DSM 21769</strain>
    </source>
</reference>
<proteinExistence type="predicted"/>
<organism evidence="1 2">
    <name type="scientific">Geomicrobium halophilum</name>
    <dbReference type="NCBI Taxonomy" id="549000"/>
    <lineage>
        <taxon>Bacteria</taxon>
        <taxon>Bacillati</taxon>
        <taxon>Bacillota</taxon>
        <taxon>Bacilli</taxon>
        <taxon>Bacillales</taxon>
        <taxon>Geomicrobium</taxon>
    </lineage>
</organism>
<dbReference type="Proteomes" id="UP000568839">
    <property type="component" value="Unassembled WGS sequence"/>
</dbReference>
<dbReference type="EMBL" id="JACHHJ010000001">
    <property type="protein sequence ID" value="MBB6448107.1"/>
    <property type="molecule type" value="Genomic_DNA"/>
</dbReference>
<sequence>MAHLVKLEDYISRYEVDIQRYPSQLTRLKRRRWTRLQKSWIEVNQSVDHDFHEEEDWFADANKSLFRRAFERVYKRKTSSVQVVNLRDQHLIGKSRESLRAFFYYEWLQTQLKWASSSLSEESALDSKYRYDSRLREILQVFPDNYMVFYYPIFKIQKADIQLDVLLLSPSDIYCVTFIETPLHTLLEVGSKRFWGECRGESERKRLNPLLSVNRMEDVVRSVLKSNDLSFSTKRVILAPDAIIDDIHYAHNVTMVDQRNYKQWIDQVRRHSSPMKKRQFQVADVLLRQGKTKAYKRIREVDNRLIDKEYID</sequence>
<evidence type="ECO:0000313" key="1">
    <source>
        <dbReference type="EMBL" id="MBB6448107.1"/>
    </source>
</evidence>
<dbReference type="AlphaFoldDB" id="A0A841PGT5"/>
<accession>A0A841PGT5</accession>